<keyword evidence="10" id="KW-0238">DNA-binding</keyword>
<evidence type="ECO:0000259" key="14">
    <source>
        <dbReference type="PROSITE" id="PS01124"/>
    </source>
</evidence>
<dbReference type="SUPFAM" id="SSF46689">
    <property type="entry name" value="Homeodomain-like"/>
    <property type="match status" value="1"/>
</dbReference>
<keyword evidence="11" id="KW-0010">Activator</keyword>
<keyword evidence="4" id="KW-0489">Methyltransferase</keyword>
<keyword evidence="8" id="KW-0862">Zinc</keyword>
<dbReference type="GO" id="GO:0008725">
    <property type="term" value="F:DNA-3-methyladenine glycosylase activity"/>
    <property type="evidence" value="ECO:0007669"/>
    <property type="project" value="TreeGrafter"/>
</dbReference>
<dbReference type="SMART" id="SM00478">
    <property type="entry name" value="ENDO3c"/>
    <property type="match status" value="1"/>
</dbReference>
<dbReference type="GO" id="GO:0008270">
    <property type="term" value="F:zinc ion binding"/>
    <property type="evidence" value="ECO:0007669"/>
    <property type="project" value="InterPro"/>
</dbReference>
<organism evidence="15 16">
    <name type="scientific">Allokutzneria albata</name>
    <name type="common">Kibdelosporangium albatum</name>
    <dbReference type="NCBI Taxonomy" id="211114"/>
    <lineage>
        <taxon>Bacteria</taxon>
        <taxon>Bacillati</taxon>
        <taxon>Actinomycetota</taxon>
        <taxon>Actinomycetes</taxon>
        <taxon>Pseudonocardiales</taxon>
        <taxon>Pseudonocardiaceae</taxon>
        <taxon>Allokutzneria</taxon>
    </lineage>
</organism>
<dbReference type="Gene3D" id="1.10.10.60">
    <property type="entry name" value="Homeodomain-like"/>
    <property type="match status" value="1"/>
</dbReference>
<dbReference type="InterPro" id="IPR009057">
    <property type="entry name" value="Homeodomain-like_sf"/>
</dbReference>
<name>A0A1G9YLA5_ALLAB</name>
<keyword evidence="7" id="KW-0227">DNA damage</keyword>
<evidence type="ECO:0000256" key="8">
    <source>
        <dbReference type="ARBA" id="ARBA00022833"/>
    </source>
</evidence>
<evidence type="ECO:0000256" key="12">
    <source>
        <dbReference type="ARBA" id="ARBA00023163"/>
    </source>
</evidence>
<gene>
    <name evidence="15" type="ORF">SAMN04489726_4907</name>
</gene>
<dbReference type="EMBL" id="LT629701">
    <property type="protein sequence ID" value="SDN09904.1"/>
    <property type="molecule type" value="Genomic_DNA"/>
</dbReference>
<dbReference type="InterPro" id="IPR004026">
    <property type="entry name" value="Ada_DNA_repair_Zn-bd"/>
</dbReference>
<dbReference type="PANTHER" id="PTHR43003">
    <property type="entry name" value="DNA-3-METHYLADENINE GLYCOSYLASE"/>
    <property type="match status" value="1"/>
</dbReference>
<dbReference type="SMART" id="SM00342">
    <property type="entry name" value="HTH_ARAC"/>
    <property type="match status" value="1"/>
</dbReference>
<dbReference type="GO" id="GO:0005737">
    <property type="term" value="C:cytoplasm"/>
    <property type="evidence" value="ECO:0007669"/>
    <property type="project" value="TreeGrafter"/>
</dbReference>
<evidence type="ECO:0000256" key="11">
    <source>
        <dbReference type="ARBA" id="ARBA00023159"/>
    </source>
</evidence>
<dbReference type="GO" id="GO:0006285">
    <property type="term" value="P:base-excision repair, AP site formation"/>
    <property type="evidence" value="ECO:0007669"/>
    <property type="project" value="TreeGrafter"/>
</dbReference>
<dbReference type="FunFam" id="3.40.10.10:FF:000001">
    <property type="entry name" value="DNA-3-methyladenine glycosylase 2"/>
    <property type="match status" value="1"/>
</dbReference>
<comment type="cofactor">
    <cofactor evidence="2">
        <name>Zn(2+)</name>
        <dbReference type="ChEBI" id="CHEBI:29105"/>
    </cofactor>
</comment>
<dbReference type="SMART" id="SM01009">
    <property type="entry name" value="AlkA_N"/>
    <property type="match status" value="1"/>
</dbReference>
<evidence type="ECO:0000256" key="5">
    <source>
        <dbReference type="ARBA" id="ARBA00022679"/>
    </source>
</evidence>
<dbReference type="SUPFAM" id="SSF55945">
    <property type="entry name" value="TATA-box binding protein-like"/>
    <property type="match status" value="1"/>
</dbReference>
<proteinExistence type="predicted"/>
<dbReference type="GO" id="GO:0032259">
    <property type="term" value="P:methylation"/>
    <property type="evidence" value="ECO:0007669"/>
    <property type="project" value="UniProtKB-KW"/>
</dbReference>
<dbReference type="GO" id="GO:0032131">
    <property type="term" value="F:alkylated DNA binding"/>
    <property type="evidence" value="ECO:0007669"/>
    <property type="project" value="TreeGrafter"/>
</dbReference>
<evidence type="ECO:0000256" key="6">
    <source>
        <dbReference type="ARBA" id="ARBA00022723"/>
    </source>
</evidence>
<dbReference type="InterPro" id="IPR018060">
    <property type="entry name" value="HTH_AraC"/>
</dbReference>
<dbReference type="InterPro" id="IPR051912">
    <property type="entry name" value="Alkylbase_DNA_Glycosylase/TA"/>
</dbReference>
<keyword evidence="6" id="KW-0479">Metal-binding</keyword>
<dbReference type="Pfam" id="PF12833">
    <property type="entry name" value="HTH_18"/>
    <property type="match status" value="1"/>
</dbReference>
<dbReference type="SUPFAM" id="SSF48150">
    <property type="entry name" value="DNA-glycosylase"/>
    <property type="match status" value="1"/>
</dbReference>
<reference evidence="15 16" key="1">
    <citation type="submission" date="2016-10" db="EMBL/GenBank/DDBJ databases">
        <authorList>
            <person name="de Groot N.N."/>
        </authorList>
    </citation>
    <scope>NUCLEOTIDE SEQUENCE [LARGE SCALE GENOMIC DNA]</scope>
    <source>
        <strain evidence="15 16">DSM 44149</strain>
    </source>
</reference>
<protein>
    <recommendedName>
        <fullName evidence="3">DNA-3-methyladenine glycosylase II</fullName>
        <ecNumber evidence="3">3.2.2.21</ecNumber>
    </recommendedName>
</protein>
<dbReference type="GO" id="GO:0003700">
    <property type="term" value="F:DNA-binding transcription factor activity"/>
    <property type="evidence" value="ECO:0007669"/>
    <property type="project" value="InterPro"/>
</dbReference>
<evidence type="ECO:0000256" key="9">
    <source>
        <dbReference type="ARBA" id="ARBA00023015"/>
    </source>
</evidence>
<dbReference type="Gene3D" id="1.10.340.30">
    <property type="entry name" value="Hypothetical protein, domain 2"/>
    <property type="match status" value="1"/>
</dbReference>
<keyword evidence="9" id="KW-0805">Transcription regulation</keyword>
<dbReference type="InterPro" id="IPR011257">
    <property type="entry name" value="DNA_glycosylase"/>
</dbReference>
<dbReference type="InterPro" id="IPR035451">
    <property type="entry name" value="Ada-like_dom_sf"/>
</dbReference>
<dbReference type="GO" id="GO:0043565">
    <property type="term" value="F:sequence-specific DNA binding"/>
    <property type="evidence" value="ECO:0007669"/>
    <property type="project" value="InterPro"/>
</dbReference>
<dbReference type="PANTHER" id="PTHR43003:SF13">
    <property type="entry name" value="DNA-3-METHYLADENINE GLYCOSYLASE 2"/>
    <property type="match status" value="1"/>
</dbReference>
<dbReference type="CDD" id="cd00056">
    <property type="entry name" value="ENDO3c"/>
    <property type="match status" value="1"/>
</dbReference>
<dbReference type="GO" id="GO:0008168">
    <property type="term" value="F:methyltransferase activity"/>
    <property type="evidence" value="ECO:0007669"/>
    <property type="project" value="UniProtKB-KW"/>
</dbReference>
<dbReference type="Proteomes" id="UP000183376">
    <property type="component" value="Chromosome I"/>
</dbReference>
<dbReference type="PROSITE" id="PS01124">
    <property type="entry name" value="HTH_ARAC_FAMILY_2"/>
    <property type="match status" value="1"/>
</dbReference>
<dbReference type="Gene3D" id="3.40.10.10">
    <property type="entry name" value="DNA Methylphosphotriester Repair Domain"/>
    <property type="match status" value="1"/>
</dbReference>
<dbReference type="Gene3D" id="1.10.1670.10">
    <property type="entry name" value="Helix-hairpin-Helix base-excision DNA repair enzymes (C-terminal)"/>
    <property type="match status" value="1"/>
</dbReference>
<evidence type="ECO:0000313" key="15">
    <source>
        <dbReference type="EMBL" id="SDN09904.1"/>
    </source>
</evidence>
<keyword evidence="5" id="KW-0808">Transferase</keyword>
<feature type="domain" description="HTH araC/xylS-type" evidence="14">
    <location>
        <begin position="124"/>
        <end position="222"/>
    </location>
</feature>
<dbReference type="SUPFAM" id="SSF57884">
    <property type="entry name" value="Ada DNA repair protein, N-terminal domain (N-Ada 10)"/>
    <property type="match status" value="1"/>
</dbReference>
<keyword evidence="13" id="KW-0234">DNA repair</keyword>
<sequence>MPARTRPATGGATGSARVIAAADFRQPGVGAAGSIGVVLVDSERAYRAVASRDARFDGCFVLAVRTTGIYCRPSCPAMTPKRRNVEFFPTTAAAQSSGYRACRRCLPDAVPGSPEWDLRADLASRAMRLIGDGVVEREGVPGLARRLGYSERHLSRVLTAELGAGPLALARAHRAHAARTLIETTALPFADIAFAAGFSSVRQFNETMQAVFAASPSVLRAGAQKRRRSDAPAEPRTGTITLRLPFRPPMDADGLLAFLAARAIPGVEHVEAGVYSRAIALPHGSATVRLEPAPTHVHCRLHLVDLRDLGAAVSRVRRLLDLDADPLAVDEVLSADASLRPLVAATPGIRVPGTMDAHEMLVRALLGQQVSVASARTAVAALTRVLGTPLPSTQLPTAEDQLTTLFPTAEAIAARGAEVLTGPRKRVETVLAACAALADGSLQLHIGRDDSELVAELQELPGIGRWTADYLAMRVLGTPDVLLATDTAMRKGAGALGLPSDVDGLRTRARSWRPWRSYAGMHLWHAAAPAASPSTTRRTA</sequence>
<evidence type="ECO:0000256" key="4">
    <source>
        <dbReference type="ARBA" id="ARBA00022603"/>
    </source>
</evidence>
<evidence type="ECO:0000256" key="1">
    <source>
        <dbReference type="ARBA" id="ARBA00000086"/>
    </source>
</evidence>
<evidence type="ECO:0000313" key="16">
    <source>
        <dbReference type="Proteomes" id="UP000183376"/>
    </source>
</evidence>
<dbReference type="Pfam" id="PF02805">
    <property type="entry name" value="Ada_Zn_binding"/>
    <property type="match status" value="1"/>
</dbReference>
<dbReference type="eggNOG" id="COG2169">
    <property type="taxonomic scope" value="Bacteria"/>
</dbReference>
<dbReference type="GO" id="GO:0043916">
    <property type="term" value="F:DNA-7-methylguanine glycosylase activity"/>
    <property type="evidence" value="ECO:0007669"/>
    <property type="project" value="TreeGrafter"/>
</dbReference>
<dbReference type="GO" id="GO:0032993">
    <property type="term" value="C:protein-DNA complex"/>
    <property type="evidence" value="ECO:0007669"/>
    <property type="project" value="TreeGrafter"/>
</dbReference>
<dbReference type="AlphaFoldDB" id="A0A1G9YLA5"/>
<keyword evidence="16" id="KW-1185">Reference proteome</keyword>
<evidence type="ECO:0000256" key="10">
    <source>
        <dbReference type="ARBA" id="ARBA00023125"/>
    </source>
</evidence>
<dbReference type="InterPro" id="IPR023170">
    <property type="entry name" value="HhH_base_excis_C"/>
</dbReference>
<keyword evidence="12" id="KW-0804">Transcription</keyword>
<evidence type="ECO:0000256" key="3">
    <source>
        <dbReference type="ARBA" id="ARBA00012000"/>
    </source>
</evidence>
<comment type="catalytic activity">
    <reaction evidence="1">
        <text>Hydrolysis of alkylated DNA, releasing 3-methyladenine, 3-methylguanine, 7-methylguanine and 7-methyladenine.</text>
        <dbReference type="EC" id="3.2.2.21"/>
    </reaction>
</comment>
<dbReference type="GO" id="GO:0006307">
    <property type="term" value="P:DNA alkylation repair"/>
    <property type="evidence" value="ECO:0007669"/>
    <property type="project" value="TreeGrafter"/>
</dbReference>
<dbReference type="InterPro" id="IPR037046">
    <property type="entry name" value="AlkA_N_sf"/>
</dbReference>
<accession>A0A1G9YLA5</accession>
<dbReference type="Gene3D" id="3.30.310.20">
    <property type="entry name" value="DNA-3-methyladenine glycosylase AlkA, N-terminal domain"/>
    <property type="match status" value="1"/>
</dbReference>
<dbReference type="InterPro" id="IPR010316">
    <property type="entry name" value="AlkA_N"/>
</dbReference>
<dbReference type="eggNOG" id="COG0122">
    <property type="taxonomic scope" value="Bacteria"/>
</dbReference>
<dbReference type="STRING" id="211114.SAMN04489726_4907"/>
<dbReference type="InterPro" id="IPR003265">
    <property type="entry name" value="HhH-GPD_domain"/>
</dbReference>
<dbReference type="Pfam" id="PF06029">
    <property type="entry name" value="AlkA_N"/>
    <property type="match status" value="1"/>
</dbReference>
<evidence type="ECO:0000256" key="13">
    <source>
        <dbReference type="ARBA" id="ARBA00023204"/>
    </source>
</evidence>
<evidence type="ECO:0000256" key="7">
    <source>
        <dbReference type="ARBA" id="ARBA00022763"/>
    </source>
</evidence>
<evidence type="ECO:0000256" key="2">
    <source>
        <dbReference type="ARBA" id="ARBA00001947"/>
    </source>
</evidence>
<dbReference type="EC" id="3.2.2.21" evidence="3"/>